<accession>A0A0K0MPT5</accession>
<dbReference type="EMBL" id="KP942676">
    <property type="protein sequence ID" value="AKG47452.1"/>
    <property type="molecule type" value="Genomic_DNA"/>
</dbReference>
<reference evidence="1" key="1">
    <citation type="journal article" date="2015" name="Environ. Microbiol.">
        <title>Plasmids from the gut microbiome of cabbage root fly larvae encode SaxA that catalyses the conversion of the plant toxin 2-phenylethyl isothiocyanate.</title>
        <authorList>
            <person name="Welte C.U."/>
            <person name="de Graaf R.M."/>
            <person name="van den Bosch T.J."/>
            <person name="Op den Camp H.J."/>
            <person name="van Dam N.M."/>
            <person name="Jetten M.S."/>
        </authorList>
    </citation>
    <scope>NUCLEOTIDE SEQUENCE</scope>
    <source>
        <plasmid evidence="1">Drgb1</plasmid>
    </source>
</reference>
<keyword evidence="1" id="KW-0966">Cell projection</keyword>
<proteinExistence type="predicted"/>
<geneLocation type="plasmid" evidence="1">
    <name>Drgb1</name>
</geneLocation>
<keyword evidence="1" id="KW-0969">Cilium</keyword>
<keyword evidence="1" id="KW-0614">Plasmid</keyword>
<keyword evidence="1" id="KW-0282">Flagellum</keyword>
<dbReference type="RefSeq" id="WP_181374628.1">
    <property type="nucleotide sequence ID" value="NZ_KP942676.1"/>
</dbReference>
<evidence type="ECO:0000313" key="1">
    <source>
        <dbReference type="EMBL" id="AKG47452.1"/>
    </source>
</evidence>
<dbReference type="GO" id="GO:0003700">
    <property type="term" value="F:DNA-binding transcription factor activity"/>
    <property type="evidence" value="ECO:0007669"/>
    <property type="project" value="InterPro"/>
</dbReference>
<dbReference type="AlphaFoldDB" id="A0A0K0MPT5"/>
<organism evidence="1">
    <name type="scientific">Pectobacterium carotovorum</name>
    <name type="common">Erwinia carotovora</name>
    <dbReference type="NCBI Taxonomy" id="554"/>
    <lineage>
        <taxon>Bacteria</taxon>
        <taxon>Pseudomonadati</taxon>
        <taxon>Pseudomonadota</taxon>
        <taxon>Gammaproteobacteria</taxon>
        <taxon>Enterobacterales</taxon>
        <taxon>Pectobacteriaceae</taxon>
        <taxon>Pectobacterium</taxon>
    </lineage>
</organism>
<dbReference type="InterPro" id="IPR003223">
    <property type="entry name" value="Flag1_repressor"/>
</dbReference>
<gene>
    <name evidence="1" type="ORF">pA_00012</name>
</gene>
<dbReference type="Pfam" id="PF03614">
    <property type="entry name" value="Flag1_repress"/>
    <property type="match status" value="1"/>
</dbReference>
<protein>
    <submittedName>
        <fullName evidence="1">Repressor of phase-1 flagellin</fullName>
    </submittedName>
</protein>
<sequence>MNSELPKVDITYGTKRNGLRKYVSLTNALLFCKNTNSIKVTTNDGDSFISNVVKVSGSKNLIIMDDRRTRLSDIATVEIINRHEINKTDSVLGATRAFEQLEHLKTFNLILNKAHAVGKRVSVFLKSGDAYNGVSKFHDFDSVQLETISGNIVIMYDAINRIVPLEEDDSLAE</sequence>
<reference evidence="1" key="2">
    <citation type="submission" date="2015-03" db="EMBL/GenBank/DDBJ databases">
        <authorList>
            <person name="Welte C."/>
            <person name="de Graaf R."/>
            <person name="van den Bosch T.J.M."/>
            <person name="Op den Camp H."/>
            <person name="van Dam N."/>
            <person name="Jetten M."/>
        </authorList>
    </citation>
    <scope>NUCLEOTIDE SEQUENCE</scope>
    <source>
        <plasmid evidence="1">Drgb1</plasmid>
    </source>
</reference>
<name>A0A0K0MPT5_PECCA</name>